<dbReference type="GO" id="GO:0005634">
    <property type="term" value="C:nucleus"/>
    <property type="evidence" value="ECO:0007669"/>
    <property type="project" value="UniProtKB-SubCell"/>
</dbReference>
<dbReference type="CDD" id="cd00086">
    <property type="entry name" value="homeodomain"/>
    <property type="match status" value="1"/>
</dbReference>
<feature type="domain" description="OAR" evidence="15">
    <location>
        <begin position="328"/>
        <end position="341"/>
    </location>
</feature>
<evidence type="ECO:0000256" key="9">
    <source>
        <dbReference type="ARBA" id="ARBA00030203"/>
    </source>
</evidence>
<dbReference type="EMBL" id="JANIIK010000035">
    <property type="protein sequence ID" value="KAJ3613651.1"/>
    <property type="molecule type" value="Genomic_DNA"/>
</dbReference>
<comment type="caution">
    <text evidence="17">The sequence shown here is derived from an EMBL/GenBank/DDBJ whole genome shotgun (WGS) entry which is preliminary data.</text>
</comment>
<feature type="domain" description="CVC" evidence="16">
    <location>
        <begin position="207"/>
        <end position="260"/>
    </location>
</feature>
<dbReference type="PANTHER" id="PTHR46892:SF3">
    <property type="entry name" value="VISUAL SYSTEM HOMEOBOX 2"/>
    <property type="match status" value="1"/>
</dbReference>
<keyword evidence="18" id="KW-1185">Reference proteome</keyword>
<proteinExistence type="inferred from homology"/>
<evidence type="ECO:0000259" key="15">
    <source>
        <dbReference type="PROSITE" id="PS50803"/>
    </source>
</evidence>
<dbReference type="GO" id="GO:0007601">
    <property type="term" value="P:visual perception"/>
    <property type="evidence" value="ECO:0007669"/>
    <property type="project" value="UniProtKB-KW"/>
</dbReference>
<dbReference type="Pfam" id="PF00046">
    <property type="entry name" value="Homeodomain"/>
    <property type="match status" value="1"/>
</dbReference>
<dbReference type="PANTHER" id="PTHR46892">
    <property type="entry name" value="VISUAL SYSTEM HOMEOBOX 2"/>
    <property type="match status" value="1"/>
</dbReference>
<evidence type="ECO:0000256" key="8">
    <source>
        <dbReference type="ARBA" id="ARBA00023305"/>
    </source>
</evidence>
<evidence type="ECO:0000256" key="10">
    <source>
        <dbReference type="ARBA" id="ARBA00031274"/>
    </source>
</evidence>
<evidence type="ECO:0000256" key="1">
    <source>
        <dbReference type="ARBA" id="ARBA00004123"/>
    </source>
</evidence>
<gene>
    <name evidence="17" type="ORF">NHX12_019897</name>
</gene>
<feature type="compositionally biased region" description="Basic and acidic residues" evidence="13">
    <location>
        <begin position="304"/>
        <end position="327"/>
    </location>
</feature>
<reference evidence="17" key="1">
    <citation type="submission" date="2022-07" db="EMBL/GenBank/DDBJ databases">
        <title>Chromosome-level genome of Muraenolepis orangiensis.</title>
        <authorList>
            <person name="Kim J."/>
        </authorList>
    </citation>
    <scope>NUCLEOTIDE SEQUENCE</scope>
    <source>
        <strain evidence="17">KU_S4_2022</strain>
        <tissue evidence="17">Muscle</tissue>
    </source>
</reference>
<evidence type="ECO:0000313" key="17">
    <source>
        <dbReference type="EMBL" id="KAJ3613651.1"/>
    </source>
</evidence>
<dbReference type="InterPro" id="IPR003654">
    <property type="entry name" value="OAR_dom"/>
</dbReference>
<organism evidence="17 18">
    <name type="scientific">Muraenolepis orangiensis</name>
    <name type="common">Patagonian moray cod</name>
    <dbReference type="NCBI Taxonomy" id="630683"/>
    <lineage>
        <taxon>Eukaryota</taxon>
        <taxon>Metazoa</taxon>
        <taxon>Chordata</taxon>
        <taxon>Craniata</taxon>
        <taxon>Vertebrata</taxon>
        <taxon>Euteleostomi</taxon>
        <taxon>Actinopterygii</taxon>
        <taxon>Neopterygii</taxon>
        <taxon>Teleostei</taxon>
        <taxon>Neoteleostei</taxon>
        <taxon>Acanthomorphata</taxon>
        <taxon>Zeiogadaria</taxon>
        <taxon>Gadariae</taxon>
        <taxon>Gadiformes</taxon>
        <taxon>Muraenolepidoidei</taxon>
        <taxon>Muraenolepididae</taxon>
        <taxon>Muraenolepis</taxon>
    </lineage>
</organism>
<dbReference type="SUPFAM" id="SSF46689">
    <property type="entry name" value="Homeodomain-like"/>
    <property type="match status" value="1"/>
</dbReference>
<keyword evidence="7" id="KW-0804">Transcription</keyword>
<dbReference type="Gene3D" id="1.10.10.60">
    <property type="entry name" value="Homeodomain-like"/>
    <property type="match status" value="1"/>
</dbReference>
<evidence type="ECO:0000259" key="16">
    <source>
        <dbReference type="PROSITE" id="PS51496"/>
    </source>
</evidence>
<keyword evidence="11 12" id="KW-0371">Homeobox</keyword>
<dbReference type="GO" id="GO:0006357">
    <property type="term" value="P:regulation of transcription by RNA polymerase II"/>
    <property type="evidence" value="ECO:0007669"/>
    <property type="project" value="TreeGrafter"/>
</dbReference>
<comment type="subcellular location">
    <subcellularLocation>
        <location evidence="1 11 12">Nucleus</location>
    </subcellularLocation>
</comment>
<keyword evidence="4" id="KW-0217">Developmental protein</keyword>
<evidence type="ECO:0000256" key="12">
    <source>
        <dbReference type="RuleBase" id="RU000682"/>
    </source>
</evidence>
<dbReference type="AlphaFoldDB" id="A0A9Q0EXM4"/>
<evidence type="ECO:0000256" key="5">
    <source>
        <dbReference type="ARBA" id="ARBA00022606"/>
    </source>
</evidence>
<keyword evidence="11 12" id="KW-0238">DNA-binding</keyword>
<dbReference type="SMART" id="SM00389">
    <property type="entry name" value="HOX"/>
    <property type="match status" value="1"/>
</dbReference>
<sequence>MTTGKQQAGNVLSETLNISKSSMSLMQGANGGAAAAAAAAAAVNAHLSGKGTATHPPKCTGFGIHEILGLNKEPPSSAPKGSPLMESLQPAVGAHHQLLAARSMLGPGSAAAVVGVGMHGLLGPVGIPSFYSQPAFLEVLSDGQNLSKSSISQSKKRKKRRHRTIFTSYQLEELEKAFNEAHYPDVYAREMLVWFQNRRAKWRKREKCWGRSSVMAEYGLYGAMVRHSIPLPESILKSAKDGVMESCAPWLLGMHKKSMEAVVPPPSGLKLDPPQQPTLIPTTTNTAASAAAAAAAMSLAQRAEGSDGEDKRPEGGRSPISKEELRENSIAALRAKAQEHSAKVLGSASCDRAPDGKDERPAAREESPRDPSSPGKDTKCP</sequence>
<dbReference type="OrthoDB" id="6159439at2759"/>
<keyword evidence="8" id="KW-0844">Vision</keyword>
<name>A0A9Q0EXM4_9TELE</name>
<dbReference type="PROSITE" id="PS51496">
    <property type="entry name" value="CVC"/>
    <property type="match status" value="1"/>
</dbReference>
<dbReference type="Proteomes" id="UP001148018">
    <property type="component" value="Unassembled WGS sequence"/>
</dbReference>
<keyword evidence="5" id="KW-0716">Sensory transduction</keyword>
<feature type="region of interest" description="Disordered" evidence="13">
    <location>
        <begin position="263"/>
        <end position="282"/>
    </location>
</feature>
<dbReference type="InterPro" id="IPR001356">
    <property type="entry name" value="HD"/>
</dbReference>
<evidence type="ECO:0000256" key="13">
    <source>
        <dbReference type="SAM" id="MobiDB-lite"/>
    </source>
</evidence>
<dbReference type="PROSITE" id="PS50071">
    <property type="entry name" value="HOMEOBOX_2"/>
    <property type="match status" value="1"/>
</dbReference>
<evidence type="ECO:0000256" key="2">
    <source>
        <dbReference type="ARBA" id="ARBA00005733"/>
    </source>
</evidence>
<feature type="DNA-binding region" description="Homeobox" evidence="11">
    <location>
        <begin position="159"/>
        <end position="206"/>
    </location>
</feature>
<evidence type="ECO:0000313" key="18">
    <source>
        <dbReference type="Proteomes" id="UP001148018"/>
    </source>
</evidence>
<evidence type="ECO:0000256" key="11">
    <source>
        <dbReference type="PROSITE-ProRule" id="PRU00108"/>
    </source>
</evidence>
<dbReference type="Pfam" id="PF03826">
    <property type="entry name" value="OAR"/>
    <property type="match status" value="1"/>
</dbReference>
<accession>A0A9Q0EXM4</accession>
<dbReference type="InterPro" id="IPR052294">
    <property type="entry name" value="VSX_homeobox_regulators"/>
</dbReference>
<keyword evidence="6" id="KW-0805">Transcription regulation</keyword>
<evidence type="ECO:0000256" key="6">
    <source>
        <dbReference type="ARBA" id="ARBA00023015"/>
    </source>
</evidence>
<keyword evidence="11 12" id="KW-0539">Nucleus</keyword>
<dbReference type="PROSITE" id="PS50803">
    <property type="entry name" value="OAR"/>
    <property type="match status" value="1"/>
</dbReference>
<evidence type="ECO:0000256" key="3">
    <source>
        <dbReference type="ARBA" id="ARBA00014891"/>
    </source>
</evidence>
<protein>
    <recommendedName>
        <fullName evidence="3">Visual system homeobox 2</fullName>
    </recommendedName>
    <alternativeName>
        <fullName evidence="9">Ceh-10 homeodomain-containing homolog</fullName>
    </alternativeName>
    <alternativeName>
        <fullName evidence="10">Homeobox protein CHX10</fullName>
    </alternativeName>
</protein>
<feature type="domain" description="Homeobox" evidence="14">
    <location>
        <begin position="157"/>
        <end position="205"/>
    </location>
</feature>
<dbReference type="InterPro" id="IPR023339">
    <property type="entry name" value="CVC"/>
</dbReference>
<feature type="compositionally biased region" description="Basic and acidic residues" evidence="13">
    <location>
        <begin position="352"/>
        <end position="369"/>
    </location>
</feature>
<feature type="region of interest" description="Disordered" evidence="13">
    <location>
        <begin position="296"/>
        <end position="381"/>
    </location>
</feature>
<dbReference type="InterPro" id="IPR009057">
    <property type="entry name" value="Homeodomain-like_sf"/>
</dbReference>
<comment type="similarity">
    <text evidence="2">Belongs to the paired homeobox family.</text>
</comment>
<evidence type="ECO:0000256" key="7">
    <source>
        <dbReference type="ARBA" id="ARBA00023163"/>
    </source>
</evidence>
<evidence type="ECO:0000259" key="14">
    <source>
        <dbReference type="PROSITE" id="PS50071"/>
    </source>
</evidence>
<dbReference type="GO" id="GO:1990837">
    <property type="term" value="F:sequence-specific double-stranded DNA binding"/>
    <property type="evidence" value="ECO:0007669"/>
    <property type="project" value="TreeGrafter"/>
</dbReference>
<evidence type="ECO:0000256" key="4">
    <source>
        <dbReference type="ARBA" id="ARBA00022473"/>
    </source>
</evidence>